<dbReference type="GO" id="GO:0022857">
    <property type="term" value="F:transmembrane transporter activity"/>
    <property type="evidence" value="ECO:0007669"/>
    <property type="project" value="InterPro"/>
</dbReference>
<feature type="region of interest" description="Disordered" evidence="6">
    <location>
        <begin position="1"/>
        <end position="29"/>
    </location>
</feature>
<dbReference type="EMBL" id="KZ825954">
    <property type="protein sequence ID" value="PYH91156.1"/>
    <property type="molecule type" value="Genomic_DNA"/>
</dbReference>
<evidence type="ECO:0000256" key="5">
    <source>
        <dbReference type="ARBA" id="ARBA00023136"/>
    </source>
</evidence>
<dbReference type="CDD" id="cd17323">
    <property type="entry name" value="MFS_Tpo1_MDR_like"/>
    <property type="match status" value="1"/>
</dbReference>
<dbReference type="PANTHER" id="PTHR23502">
    <property type="entry name" value="MAJOR FACILITATOR SUPERFAMILY"/>
    <property type="match status" value="1"/>
</dbReference>
<dbReference type="InterPro" id="IPR036259">
    <property type="entry name" value="MFS_trans_sf"/>
</dbReference>
<keyword evidence="5 7" id="KW-0472">Membrane</keyword>
<evidence type="ECO:0000256" key="6">
    <source>
        <dbReference type="SAM" id="MobiDB-lite"/>
    </source>
</evidence>
<feature type="transmembrane region" description="Helical" evidence="7">
    <location>
        <begin position="405"/>
        <end position="426"/>
    </location>
</feature>
<dbReference type="OrthoDB" id="440553at2759"/>
<dbReference type="GO" id="GO:0005886">
    <property type="term" value="C:plasma membrane"/>
    <property type="evidence" value="ECO:0007669"/>
    <property type="project" value="TreeGrafter"/>
</dbReference>
<feature type="transmembrane region" description="Helical" evidence="7">
    <location>
        <begin position="470"/>
        <end position="491"/>
    </location>
</feature>
<evidence type="ECO:0000256" key="1">
    <source>
        <dbReference type="ARBA" id="ARBA00004141"/>
    </source>
</evidence>
<evidence type="ECO:0000313" key="10">
    <source>
        <dbReference type="Proteomes" id="UP000247810"/>
    </source>
</evidence>
<accession>A0A319D0W3</accession>
<comment type="subcellular location">
    <subcellularLocation>
        <location evidence="1">Membrane</location>
        <topology evidence="1">Multi-pass membrane protein</topology>
    </subcellularLocation>
</comment>
<keyword evidence="3 7" id="KW-0812">Transmembrane</keyword>
<feature type="transmembrane region" description="Helical" evidence="7">
    <location>
        <begin position="109"/>
        <end position="127"/>
    </location>
</feature>
<evidence type="ECO:0000313" key="9">
    <source>
        <dbReference type="EMBL" id="PYH91156.1"/>
    </source>
</evidence>
<dbReference type="FunFam" id="1.20.1720.10:FF:000009">
    <property type="entry name" value="MFS multidrug transporter"/>
    <property type="match status" value="1"/>
</dbReference>
<reference evidence="9 10" key="1">
    <citation type="submission" date="2018-02" db="EMBL/GenBank/DDBJ databases">
        <title>The genomes of Aspergillus section Nigri reveals drivers in fungal speciation.</title>
        <authorList>
            <consortium name="DOE Joint Genome Institute"/>
            <person name="Vesth T.C."/>
            <person name="Nybo J."/>
            <person name="Theobald S."/>
            <person name="Brandl J."/>
            <person name="Frisvad J.C."/>
            <person name="Nielsen K.F."/>
            <person name="Lyhne E.K."/>
            <person name="Kogle M.E."/>
            <person name="Kuo A."/>
            <person name="Riley R."/>
            <person name="Clum A."/>
            <person name="Nolan M."/>
            <person name="Lipzen A."/>
            <person name="Salamov A."/>
            <person name="Henrissat B."/>
            <person name="Wiebenga A."/>
            <person name="De vries R.P."/>
            <person name="Grigoriev I.V."/>
            <person name="Mortensen U.H."/>
            <person name="Andersen M.R."/>
            <person name="Baker S.E."/>
        </authorList>
    </citation>
    <scope>NUCLEOTIDE SEQUENCE [LARGE SCALE GENOMIC DNA]</scope>
    <source>
        <strain evidence="9 10">CBS 707.79</strain>
    </source>
</reference>
<dbReference type="Proteomes" id="UP000247810">
    <property type="component" value="Unassembled WGS sequence"/>
</dbReference>
<evidence type="ECO:0000256" key="3">
    <source>
        <dbReference type="ARBA" id="ARBA00022692"/>
    </source>
</evidence>
<sequence>MRRMSSRSVVEKTSASDPEKEARQETSPEQEAFSVFTVNQKRAMVAVGSLASFFSPLSSSIYFPALDTIADALNVTTSKIDLTVTTYLIMQGVAPMLIAGFSDTAGRRPAYIICFAIYLAANLGLGLQNDYGALLGLRCLQSAGSSGTVALANGLVGDLITSAERGTYIAFASLGSMLGPSLSPIIGGLLSQYLNWHWIFWFLLIFSGVFFALLAWFLPETCRKVVADGSVPPPALNQSVSDLIRHRNRKARGLLVEEAKLAEVRNNYAFRVPSPMPTLRVVVDLETGAILLATGLMFAGFYAVMTGATTSFHEVYHLNNIETGLMYIPIGAGGIASAFTTGRLVDWNYRRHAARAGLPVIRNVRQDISNFNIERARLEVALPLYYLSLVSMVAYGWVLGRKVNLAVPIILLFICGWTLNATSQVLNALMVDLWPGRSAAATAANNLFRCELGAASSAAITPMSEAMGKGWAYTTLALISLAASPTLWIMMRSGIKWRQKRLRKEQEKQQEKEARGSH</sequence>
<dbReference type="STRING" id="1448320.A0A319D0W3"/>
<feature type="compositionally biased region" description="Basic and acidic residues" evidence="6">
    <location>
        <begin position="17"/>
        <end position="26"/>
    </location>
</feature>
<name>A0A319D0W3_9EURO</name>
<evidence type="ECO:0000256" key="2">
    <source>
        <dbReference type="ARBA" id="ARBA00022448"/>
    </source>
</evidence>
<dbReference type="SUPFAM" id="SSF103473">
    <property type="entry name" value="MFS general substrate transporter"/>
    <property type="match status" value="1"/>
</dbReference>
<evidence type="ECO:0000259" key="8">
    <source>
        <dbReference type="PROSITE" id="PS50850"/>
    </source>
</evidence>
<dbReference type="VEuPathDB" id="FungiDB:BO71DRAFT_452290"/>
<dbReference type="AlphaFoldDB" id="A0A319D0W3"/>
<feature type="transmembrane region" description="Helical" evidence="7">
    <location>
        <begin position="43"/>
        <end position="64"/>
    </location>
</feature>
<feature type="domain" description="Major facilitator superfamily (MFS) profile" evidence="8">
    <location>
        <begin position="44"/>
        <end position="495"/>
    </location>
</feature>
<feature type="compositionally biased region" description="Polar residues" evidence="6">
    <location>
        <begin position="1"/>
        <end position="16"/>
    </location>
</feature>
<dbReference type="InterPro" id="IPR020846">
    <property type="entry name" value="MFS_dom"/>
</dbReference>
<dbReference type="InterPro" id="IPR011701">
    <property type="entry name" value="MFS"/>
</dbReference>
<proteinExistence type="predicted"/>
<keyword evidence="10" id="KW-1185">Reference proteome</keyword>
<evidence type="ECO:0000256" key="4">
    <source>
        <dbReference type="ARBA" id="ARBA00022989"/>
    </source>
</evidence>
<evidence type="ECO:0000256" key="7">
    <source>
        <dbReference type="SAM" id="Phobius"/>
    </source>
</evidence>
<feature type="transmembrane region" description="Helical" evidence="7">
    <location>
        <begin position="281"/>
        <end position="305"/>
    </location>
</feature>
<organism evidence="9 10">
    <name type="scientific">Aspergillus ellipticus CBS 707.79</name>
    <dbReference type="NCBI Taxonomy" id="1448320"/>
    <lineage>
        <taxon>Eukaryota</taxon>
        <taxon>Fungi</taxon>
        <taxon>Dikarya</taxon>
        <taxon>Ascomycota</taxon>
        <taxon>Pezizomycotina</taxon>
        <taxon>Eurotiomycetes</taxon>
        <taxon>Eurotiomycetidae</taxon>
        <taxon>Eurotiales</taxon>
        <taxon>Aspergillaceae</taxon>
        <taxon>Aspergillus</taxon>
        <taxon>Aspergillus subgen. Circumdati</taxon>
    </lineage>
</organism>
<dbReference type="PROSITE" id="PS50850">
    <property type="entry name" value="MFS"/>
    <property type="match status" value="1"/>
</dbReference>
<gene>
    <name evidence="9" type="ORF">BO71DRAFT_452290</name>
</gene>
<dbReference type="Gene3D" id="1.20.1720.10">
    <property type="entry name" value="Multidrug resistance protein D"/>
    <property type="match status" value="1"/>
</dbReference>
<protein>
    <submittedName>
        <fullName evidence="9">MFS general substrate transporter</fullName>
    </submittedName>
</protein>
<dbReference type="PANTHER" id="PTHR23502:SF51">
    <property type="entry name" value="QUINIDINE RESISTANCE PROTEIN 1-RELATED"/>
    <property type="match status" value="1"/>
</dbReference>
<feature type="transmembrane region" description="Helical" evidence="7">
    <location>
        <begin position="84"/>
        <end position="102"/>
    </location>
</feature>
<keyword evidence="2" id="KW-0813">Transport</keyword>
<keyword evidence="4 7" id="KW-1133">Transmembrane helix</keyword>
<dbReference type="Pfam" id="PF07690">
    <property type="entry name" value="MFS_1"/>
    <property type="match status" value="1"/>
</dbReference>
<dbReference type="Gene3D" id="1.20.1250.20">
    <property type="entry name" value="MFS general substrate transporter like domains"/>
    <property type="match status" value="1"/>
</dbReference>
<feature type="transmembrane region" description="Helical" evidence="7">
    <location>
        <begin position="196"/>
        <end position="218"/>
    </location>
</feature>
<feature type="transmembrane region" description="Helical" evidence="7">
    <location>
        <begin position="325"/>
        <end position="345"/>
    </location>
</feature>